<dbReference type="InterPro" id="IPR001173">
    <property type="entry name" value="Glyco_trans_2-like"/>
</dbReference>
<feature type="domain" description="Glycosyltransferase 2-like" evidence="1">
    <location>
        <begin position="11"/>
        <end position="130"/>
    </location>
</feature>
<dbReference type="EMBL" id="FMXA01000016">
    <property type="protein sequence ID" value="SDA55190.1"/>
    <property type="molecule type" value="Genomic_DNA"/>
</dbReference>
<dbReference type="Gene3D" id="3.90.550.10">
    <property type="entry name" value="Spore Coat Polysaccharide Biosynthesis Protein SpsA, Chain A"/>
    <property type="match status" value="1"/>
</dbReference>
<dbReference type="GeneID" id="87756268"/>
<dbReference type="PANTHER" id="PTHR22916:SF3">
    <property type="entry name" value="UDP-GLCNAC:BETAGAL BETA-1,3-N-ACETYLGLUCOSAMINYLTRANSFERASE-LIKE PROTEIN 1"/>
    <property type="match status" value="1"/>
</dbReference>
<dbReference type="AlphaFoldDB" id="A0A1G5WAT0"/>
<accession>A0A1G5WAT0</accession>
<gene>
    <name evidence="2" type="ORF">SAMN02910343_01258</name>
</gene>
<sequence>MVEINSMPLVSVILPVYLGEDYIKETIRCILSQTYTKIELLVIDDGSPDKSGAIADQAASLDARLTVFHQPHRGVSAARNVGLEHARGDYICFIDCDDHVYGDMIRMMVMAMEKKHADMSIFNVFDENERGLGGLLGWHIKSRDIPSDMIKARLFLGLDPQVWRKVYRAHLWENVRFPEDVLYEDLYVNSEVLLNAKKLIATDQVLYDNNHYNEKSVSALEKEPRILHELKAWMHNLNLARKIPVLSAYREYYRWQALRCWAKCNGTLGEDMFQGNSAIYDVLFTALPLADAIRPAPQSDRNTLLYYMAEVEAMTLAITMLKQCGLECHHEVRDMFQAAVPALCIDSIMHILRPASRELLLCAIEEARRYKRRLNFGQRFMMAMIGKGPKDVLELKGRQYLKRGISK</sequence>
<dbReference type="STRING" id="209880.SAMN02910343_01258"/>
<dbReference type="PANTHER" id="PTHR22916">
    <property type="entry name" value="GLYCOSYLTRANSFERASE"/>
    <property type="match status" value="1"/>
</dbReference>
<proteinExistence type="predicted"/>
<reference evidence="2 3" key="1">
    <citation type="submission" date="2016-10" db="EMBL/GenBank/DDBJ databases">
        <authorList>
            <person name="de Groot N.N."/>
        </authorList>
    </citation>
    <scope>NUCLEOTIDE SEQUENCE [LARGE SCALE GENOMIC DNA]</scope>
    <source>
        <strain evidence="2 3">DSM 15230</strain>
    </source>
</reference>
<evidence type="ECO:0000313" key="3">
    <source>
        <dbReference type="Proteomes" id="UP000199689"/>
    </source>
</evidence>
<dbReference type="Pfam" id="PF00535">
    <property type="entry name" value="Glycos_transf_2"/>
    <property type="match status" value="1"/>
</dbReference>
<evidence type="ECO:0000313" key="2">
    <source>
        <dbReference type="EMBL" id="SDA55190.1"/>
    </source>
</evidence>
<dbReference type="GO" id="GO:0016758">
    <property type="term" value="F:hexosyltransferase activity"/>
    <property type="evidence" value="ECO:0007669"/>
    <property type="project" value="UniProtKB-ARBA"/>
</dbReference>
<evidence type="ECO:0000259" key="1">
    <source>
        <dbReference type="Pfam" id="PF00535"/>
    </source>
</evidence>
<organism evidence="2 3">
    <name type="scientific">Allisonella histaminiformans</name>
    <dbReference type="NCBI Taxonomy" id="209880"/>
    <lineage>
        <taxon>Bacteria</taxon>
        <taxon>Bacillati</taxon>
        <taxon>Bacillota</taxon>
        <taxon>Negativicutes</taxon>
        <taxon>Veillonellales</taxon>
        <taxon>Veillonellaceae</taxon>
        <taxon>Allisonella</taxon>
    </lineage>
</organism>
<dbReference type="InterPro" id="IPR029044">
    <property type="entry name" value="Nucleotide-diphossugar_trans"/>
</dbReference>
<protein>
    <submittedName>
        <fullName evidence="2">Glycosyltransferase involved in cell wall bisynthesis</fullName>
    </submittedName>
</protein>
<dbReference type="RefSeq" id="WP_091364948.1">
    <property type="nucleotide sequence ID" value="NZ_FMXA01000016.1"/>
</dbReference>
<dbReference type="SUPFAM" id="SSF53448">
    <property type="entry name" value="Nucleotide-diphospho-sugar transferases"/>
    <property type="match status" value="1"/>
</dbReference>
<dbReference type="Proteomes" id="UP000199689">
    <property type="component" value="Unassembled WGS sequence"/>
</dbReference>
<dbReference type="OrthoDB" id="396512at2"/>
<keyword evidence="3" id="KW-1185">Reference proteome</keyword>
<dbReference type="CDD" id="cd00761">
    <property type="entry name" value="Glyco_tranf_GTA_type"/>
    <property type="match status" value="1"/>
</dbReference>
<name>A0A1G5WAT0_9FIRM</name>
<keyword evidence="2" id="KW-0808">Transferase</keyword>